<dbReference type="EMBL" id="BQKI01000088">
    <property type="protein sequence ID" value="GJN35922.1"/>
    <property type="molecule type" value="Genomic_DNA"/>
</dbReference>
<comment type="caution">
    <text evidence="1">The sequence shown here is derived from an EMBL/GenBank/DDBJ whole genome shotgun (WGS) entry which is preliminary data.</text>
</comment>
<dbReference type="PANTHER" id="PTHR33070">
    <property type="entry name" value="OS06G0725500 PROTEIN"/>
    <property type="match status" value="1"/>
</dbReference>
<dbReference type="PANTHER" id="PTHR33070:SF50">
    <property type="entry name" value="OS08G0553050 PROTEIN"/>
    <property type="match status" value="1"/>
</dbReference>
<sequence>MAFVDIKFCLGDKIRFGTGSLVANQDRNLVEQDHMARSAATMPSNSSTSKASMAERIVPVGRSLGLDNAVWNSFLIFRYIKENKARKAPSHNLAFSCLLFSSISREKELHNLASFIRMACHQRSSSVPSSPRSNKIGVEEQLHTLKATISSPSTTVEAMHHGFIKLGSIYNSIDELTCLPSNQRQQRKAVEEELERSLILLDLCNTVQESFAELKATIMEAQAVLKRGDVSAVQTKVQSYARLAKKALKQIKKINNKATSDMEGCRVVRLLSEAREITLSMLESTLVLLLKQIVMPSSSKWSLVSKAFQKKRVVCEEEQLQVLELDIVELESGIETLFRRMIQSRVSLLNTLTL</sequence>
<dbReference type="Pfam" id="PF03087">
    <property type="entry name" value="BPS1"/>
    <property type="match status" value="1"/>
</dbReference>
<evidence type="ECO:0000313" key="2">
    <source>
        <dbReference type="Proteomes" id="UP001054889"/>
    </source>
</evidence>
<organism evidence="1 2">
    <name type="scientific">Eleusine coracana subsp. coracana</name>
    <dbReference type="NCBI Taxonomy" id="191504"/>
    <lineage>
        <taxon>Eukaryota</taxon>
        <taxon>Viridiplantae</taxon>
        <taxon>Streptophyta</taxon>
        <taxon>Embryophyta</taxon>
        <taxon>Tracheophyta</taxon>
        <taxon>Spermatophyta</taxon>
        <taxon>Magnoliopsida</taxon>
        <taxon>Liliopsida</taxon>
        <taxon>Poales</taxon>
        <taxon>Poaceae</taxon>
        <taxon>PACMAD clade</taxon>
        <taxon>Chloridoideae</taxon>
        <taxon>Cynodonteae</taxon>
        <taxon>Eleusininae</taxon>
        <taxon>Eleusine</taxon>
    </lineage>
</organism>
<dbReference type="AlphaFoldDB" id="A0AAV5FMT1"/>
<keyword evidence="2" id="KW-1185">Reference proteome</keyword>
<evidence type="ECO:0000313" key="1">
    <source>
        <dbReference type="EMBL" id="GJN35922.1"/>
    </source>
</evidence>
<proteinExistence type="predicted"/>
<reference evidence="1" key="1">
    <citation type="journal article" date="2018" name="DNA Res.">
        <title>Multiple hybrid de novo genome assembly of finger millet, an orphan allotetraploid crop.</title>
        <authorList>
            <person name="Hatakeyama M."/>
            <person name="Aluri S."/>
            <person name="Balachadran M.T."/>
            <person name="Sivarajan S.R."/>
            <person name="Patrignani A."/>
            <person name="Gruter S."/>
            <person name="Poveda L."/>
            <person name="Shimizu-Inatsugi R."/>
            <person name="Baeten J."/>
            <person name="Francoijs K.J."/>
            <person name="Nataraja K.N."/>
            <person name="Reddy Y.A.N."/>
            <person name="Phadnis S."/>
            <person name="Ravikumar R.L."/>
            <person name="Schlapbach R."/>
            <person name="Sreeman S.M."/>
            <person name="Shimizu K.K."/>
        </authorList>
    </citation>
    <scope>NUCLEOTIDE SEQUENCE</scope>
</reference>
<name>A0AAV5FMT1_ELECO</name>
<protein>
    <submittedName>
        <fullName evidence="1">Uncharacterized protein</fullName>
    </submittedName>
</protein>
<reference evidence="1" key="2">
    <citation type="submission" date="2021-12" db="EMBL/GenBank/DDBJ databases">
        <title>Resequencing data analysis of finger millet.</title>
        <authorList>
            <person name="Hatakeyama M."/>
            <person name="Aluri S."/>
            <person name="Balachadran M.T."/>
            <person name="Sivarajan S.R."/>
            <person name="Poveda L."/>
            <person name="Shimizu-Inatsugi R."/>
            <person name="Schlapbach R."/>
            <person name="Sreeman S.M."/>
            <person name="Shimizu K.K."/>
        </authorList>
    </citation>
    <scope>NUCLEOTIDE SEQUENCE</scope>
</reference>
<dbReference type="InterPro" id="IPR004320">
    <property type="entry name" value="BPS1_pln"/>
</dbReference>
<dbReference type="GO" id="GO:0048364">
    <property type="term" value="P:root development"/>
    <property type="evidence" value="ECO:0007669"/>
    <property type="project" value="InterPro"/>
</dbReference>
<dbReference type="GO" id="GO:0048367">
    <property type="term" value="P:shoot system development"/>
    <property type="evidence" value="ECO:0007669"/>
    <property type="project" value="InterPro"/>
</dbReference>
<gene>
    <name evidence="1" type="primary">gb24737</name>
    <name evidence="1" type="ORF">PR202_gb24737</name>
</gene>
<dbReference type="Proteomes" id="UP001054889">
    <property type="component" value="Unassembled WGS sequence"/>
</dbReference>
<accession>A0AAV5FMT1</accession>